<organism evidence="2 3">
    <name type="scientific">Brevundimonas phage vB_BpoS-Kikimora</name>
    <dbReference type="NCBI Taxonomy" id="2948601"/>
    <lineage>
        <taxon>Viruses</taxon>
        <taxon>Duplodnaviria</taxon>
        <taxon>Heunggongvirae</taxon>
        <taxon>Uroviricota</taxon>
        <taxon>Caudoviricetes</taxon>
        <taxon>Jeanschmidtviridae</taxon>
        <taxon>Kikimoravirus</taxon>
        <taxon>Kikimoravirus kikimora</taxon>
    </lineage>
</organism>
<keyword evidence="3" id="KW-1185">Reference proteome</keyword>
<reference evidence="2 3" key="1">
    <citation type="submission" date="2022-05" db="EMBL/GenBank/DDBJ databases">
        <authorList>
            <person name="Friedrich I."/>
            <person name="Poehlein A."/>
            <person name="Schneider D."/>
            <person name="Hertel R."/>
            <person name="Daniel R."/>
        </authorList>
    </citation>
    <scope>NUCLEOTIDE SEQUENCE [LARGE SCALE GENOMIC DNA]</scope>
</reference>
<keyword evidence="1" id="KW-0472">Membrane</keyword>
<dbReference type="Proteomes" id="UP001056576">
    <property type="component" value="Segment"/>
</dbReference>
<name>A0A9E7MSC2_9CAUD</name>
<protein>
    <submittedName>
        <fullName evidence="2">Uncharacterized protein</fullName>
    </submittedName>
</protein>
<evidence type="ECO:0000313" key="2">
    <source>
        <dbReference type="EMBL" id="USN15630.1"/>
    </source>
</evidence>
<keyword evidence="1" id="KW-1133">Transmembrane helix</keyword>
<gene>
    <name evidence="2" type="ORF">KIKIMORA_05120</name>
</gene>
<evidence type="ECO:0000256" key="1">
    <source>
        <dbReference type="SAM" id="Phobius"/>
    </source>
</evidence>
<sequence length="37" mass="4478">MGWLCVILLTAYAALVWYMLDILNVFQAPPDRRRRRR</sequence>
<dbReference type="EMBL" id="ON529857">
    <property type="protein sequence ID" value="USN15630.1"/>
    <property type="molecule type" value="Genomic_DNA"/>
</dbReference>
<evidence type="ECO:0000313" key="3">
    <source>
        <dbReference type="Proteomes" id="UP001056576"/>
    </source>
</evidence>
<accession>A0A9E7MSC2</accession>
<feature type="transmembrane region" description="Helical" evidence="1">
    <location>
        <begin position="6"/>
        <end position="26"/>
    </location>
</feature>
<proteinExistence type="predicted"/>
<keyword evidence="1" id="KW-0812">Transmembrane</keyword>